<organism evidence="2 3">
    <name type="scientific">Halomonas cupida</name>
    <dbReference type="NCBI Taxonomy" id="44933"/>
    <lineage>
        <taxon>Bacteria</taxon>
        <taxon>Pseudomonadati</taxon>
        <taxon>Pseudomonadota</taxon>
        <taxon>Gammaproteobacteria</taxon>
        <taxon>Oceanospirillales</taxon>
        <taxon>Halomonadaceae</taxon>
        <taxon>Halomonas</taxon>
    </lineage>
</organism>
<dbReference type="EMBL" id="BJXU01000011">
    <property type="protein sequence ID" value="GEN22399.1"/>
    <property type="molecule type" value="Genomic_DNA"/>
</dbReference>
<protein>
    <submittedName>
        <fullName evidence="2">Glycerol kinase</fullName>
    </submittedName>
</protein>
<reference evidence="1 4" key="2">
    <citation type="submission" date="2019-07" db="EMBL/GenBank/DDBJ databases">
        <title>Whole genome shotgun sequence of Halomonas cupida NBRC 102219.</title>
        <authorList>
            <person name="Hosoyama A."/>
            <person name="Uohara A."/>
            <person name="Ohji S."/>
            <person name="Ichikawa N."/>
        </authorList>
    </citation>
    <scope>NUCLEOTIDE SEQUENCE [LARGE SCALE GENOMIC DNA]</scope>
    <source>
        <strain evidence="1 4">NBRC 102219</strain>
    </source>
</reference>
<dbReference type="Proteomes" id="UP000321726">
    <property type="component" value="Unassembled WGS sequence"/>
</dbReference>
<proteinExistence type="predicted"/>
<reference evidence="2 3" key="1">
    <citation type="submission" date="2016-11" db="EMBL/GenBank/DDBJ databases">
        <authorList>
            <person name="Jaros S."/>
            <person name="Januszkiewicz K."/>
            <person name="Wedrychowicz H."/>
        </authorList>
    </citation>
    <scope>NUCLEOTIDE SEQUENCE [LARGE SCALE GENOMIC DNA]</scope>
    <source>
        <strain evidence="2 3">DSM 4740</strain>
    </source>
</reference>
<accession>A0A1M7AGP0</accession>
<evidence type="ECO:0000313" key="4">
    <source>
        <dbReference type="Proteomes" id="UP000321726"/>
    </source>
</evidence>
<sequence length="108" mass="11358">MKACRVDTRLMSAVLRAVQLGAGISIDGGFQQNCCVAQFPDSASGRGIRVPCMQELTALGLAGLCGVDIESAEEAGEAFVPAGEVSDDDHQHFARALDCASGWQDSWL</sequence>
<gene>
    <name evidence="1" type="ORF">HCU01_03480</name>
    <name evidence="2" type="ORF">SAMN05660971_00499</name>
</gene>
<dbReference type="AlphaFoldDB" id="A0A1M7AGP0"/>
<evidence type="ECO:0000313" key="3">
    <source>
        <dbReference type="Proteomes" id="UP000184123"/>
    </source>
</evidence>
<dbReference type="STRING" id="44933.SAMN05660971_00499"/>
<keyword evidence="2" id="KW-0808">Transferase</keyword>
<dbReference type="EMBL" id="FRCA01000001">
    <property type="protein sequence ID" value="SHL41716.1"/>
    <property type="molecule type" value="Genomic_DNA"/>
</dbReference>
<name>A0A1M7AGP0_9GAMM</name>
<keyword evidence="4" id="KW-1185">Reference proteome</keyword>
<dbReference type="Gene3D" id="3.30.420.40">
    <property type="match status" value="1"/>
</dbReference>
<keyword evidence="2" id="KW-0418">Kinase</keyword>
<evidence type="ECO:0000313" key="2">
    <source>
        <dbReference type="EMBL" id="SHL41716.1"/>
    </source>
</evidence>
<dbReference type="Proteomes" id="UP000184123">
    <property type="component" value="Unassembled WGS sequence"/>
</dbReference>
<dbReference type="GO" id="GO:0016301">
    <property type="term" value="F:kinase activity"/>
    <property type="evidence" value="ECO:0007669"/>
    <property type="project" value="UniProtKB-KW"/>
</dbReference>
<evidence type="ECO:0000313" key="1">
    <source>
        <dbReference type="EMBL" id="GEN22399.1"/>
    </source>
</evidence>